<dbReference type="Pfam" id="PF12802">
    <property type="entry name" value="MarR_2"/>
    <property type="match status" value="1"/>
</dbReference>
<dbReference type="PANTHER" id="PTHR33164">
    <property type="entry name" value="TRANSCRIPTIONAL REGULATOR, MARR FAMILY"/>
    <property type="match status" value="1"/>
</dbReference>
<dbReference type="RefSeq" id="WP_121645488.1">
    <property type="nucleotide sequence ID" value="NZ_RCWN01000001.1"/>
</dbReference>
<dbReference type="Gene3D" id="1.10.10.10">
    <property type="entry name" value="Winged helix-like DNA-binding domain superfamily/Winged helix DNA-binding domain"/>
    <property type="match status" value="1"/>
</dbReference>
<comment type="caution">
    <text evidence="2">The sequence shown here is derived from an EMBL/GenBank/DDBJ whole genome shotgun (WGS) entry which is preliminary data.</text>
</comment>
<dbReference type="GO" id="GO:0003700">
    <property type="term" value="F:DNA-binding transcription factor activity"/>
    <property type="evidence" value="ECO:0007669"/>
    <property type="project" value="InterPro"/>
</dbReference>
<dbReference type="PRINTS" id="PR00598">
    <property type="entry name" value="HTHMARR"/>
</dbReference>
<proteinExistence type="predicted"/>
<dbReference type="Proteomes" id="UP000281094">
    <property type="component" value="Unassembled WGS sequence"/>
</dbReference>
<dbReference type="InterPro" id="IPR039422">
    <property type="entry name" value="MarR/SlyA-like"/>
</dbReference>
<gene>
    <name evidence="2" type="ORF">D8780_10170</name>
</gene>
<dbReference type="EMBL" id="RCWN01000001">
    <property type="protein sequence ID" value="RLQ88520.1"/>
    <property type="molecule type" value="Genomic_DNA"/>
</dbReference>
<accession>A0A3L7JDH3</accession>
<dbReference type="InterPro" id="IPR000835">
    <property type="entry name" value="HTH_MarR-typ"/>
</dbReference>
<feature type="domain" description="HTH marR-type" evidence="1">
    <location>
        <begin position="10"/>
        <end position="143"/>
    </location>
</feature>
<sequence length="149" mass="17156">MTESGAFDLKGFLPYLLNQAAEETSLHFSNTYRERYGLLRTEWRVLFHLGRYGDLTASQISTMAKMHKTKISRAVSALEDKHFLKRDESREDRRREILSLLPQGKAAYDDLTAAAEIYNRELACQFSPEEWAILKDSLTRLAQLPQTGE</sequence>
<keyword evidence="3" id="KW-1185">Reference proteome</keyword>
<dbReference type="InterPro" id="IPR036390">
    <property type="entry name" value="WH_DNA-bd_sf"/>
</dbReference>
<protein>
    <submittedName>
        <fullName evidence="2">MarR family transcriptional regulator</fullName>
    </submittedName>
</protein>
<dbReference type="AlphaFoldDB" id="A0A3L7JDH3"/>
<dbReference type="InterPro" id="IPR036388">
    <property type="entry name" value="WH-like_DNA-bd_sf"/>
</dbReference>
<dbReference type="PANTHER" id="PTHR33164:SF57">
    <property type="entry name" value="MARR-FAMILY TRANSCRIPTIONAL REGULATOR"/>
    <property type="match status" value="1"/>
</dbReference>
<organism evidence="2 3">
    <name type="scientific">Notoacmeibacter ruber</name>
    <dbReference type="NCBI Taxonomy" id="2670375"/>
    <lineage>
        <taxon>Bacteria</taxon>
        <taxon>Pseudomonadati</taxon>
        <taxon>Pseudomonadota</taxon>
        <taxon>Alphaproteobacteria</taxon>
        <taxon>Hyphomicrobiales</taxon>
        <taxon>Notoacmeibacteraceae</taxon>
        <taxon>Notoacmeibacter</taxon>
    </lineage>
</organism>
<reference evidence="2 3" key="1">
    <citation type="submission" date="2018-10" db="EMBL/GenBank/DDBJ databases">
        <title>Notoacmeibacter sp. M2BS9Y-3-1, whole genome shotgun sequence.</title>
        <authorList>
            <person name="Tuo L."/>
        </authorList>
    </citation>
    <scope>NUCLEOTIDE SEQUENCE [LARGE SCALE GENOMIC DNA]</scope>
    <source>
        <strain evidence="2 3">M2BS9Y-3-1</strain>
    </source>
</reference>
<name>A0A3L7JDH3_9HYPH</name>
<evidence type="ECO:0000313" key="3">
    <source>
        <dbReference type="Proteomes" id="UP000281094"/>
    </source>
</evidence>
<dbReference type="SUPFAM" id="SSF46785">
    <property type="entry name" value="Winged helix' DNA-binding domain"/>
    <property type="match status" value="1"/>
</dbReference>
<evidence type="ECO:0000313" key="2">
    <source>
        <dbReference type="EMBL" id="RLQ88520.1"/>
    </source>
</evidence>
<dbReference type="PROSITE" id="PS50995">
    <property type="entry name" value="HTH_MARR_2"/>
    <property type="match status" value="1"/>
</dbReference>
<evidence type="ECO:0000259" key="1">
    <source>
        <dbReference type="PROSITE" id="PS50995"/>
    </source>
</evidence>
<dbReference type="GO" id="GO:0006950">
    <property type="term" value="P:response to stress"/>
    <property type="evidence" value="ECO:0007669"/>
    <property type="project" value="TreeGrafter"/>
</dbReference>
<dbReference type="SMART" id="SM00347">
    <property type="entry name" value="HTH_MARR"/>
    <property type="match status" value="1"/>
</dbReference>